<comment type="caution">
    <text evidence="1">The sequence shown here is derived from an EMBL/GenBank/DDBJ whole genome shotgun (WGS) entry which is preliminary data.</text>
</comment>
<dbReference type="AlphaFoldDB" id="A0AA86UK22"/>
<evidence type="ECO:0000313" key="3">
    <source>
        <dbReference type="Proteomes" id="UP001642409"/>
    </source>
</evidence>
<proteinExistence type="predicted"/>
<keyword evidence="3" id="KW-1185">Reference proteome</keyword>
<dbReference type="EMBL" id="CAXDID020000276">
    <property type="protein sequence ID" value="CAL6069084.1"/>
    <property type="molecule type" value="Genomic_DNA"/>
</dbReference>
<sequence length="183" mass="21473">MLILFLTQNLTRYATLKIENINYLQIALVSLQLRQMTTWTEFNLEQIQSAFVHSVYSNTQILCSVTLCTLQCAVFAGGEASFSCDCPDQDEFNVDGQMLCLFKAQQDKQVSKSERQQLVLLTLLLYLNEVIELQIFQLMLQQIENRRLIPTLFQQNNTLQFYQFLQQNYNWAIFDFYHSLVQL</sequence>
<protein>
    <submittedName>
        <fullName evidence="2">Hypothetical_protein</fullName>
    </submittedName>
</protein>
<reference evidence="2 3" key="2">
    <citation type="submission" date="2024-07" db="EMBL/GenBank/DDBJ databases">
        <authorList>
            <person name="Akdeniz Z."/>
        </authorList>
    </citation>
    <scope>NUCLEOTIDE SEQUENCE [LARGE SCALE GENOMIC DNA]</scope>
</reference>
<dbReference type="Proteomes" id="UP001642409">
    <property type="component" value="Unassembled WGS sequence"/>
</dbReference>
<gene>
    <name evidence="1" type="ORF">HINF_LOCUS49050</name>
    <name evidence="2" type="ORF">HINF_LOCUS53810</name>
</gene>
<organism evidence="1">
    <name type="scientific">Hexamita inflata</name>
    <dbReference type="NCBI Taxonomy" id="28002"/>
    <lineage>
        <taxon>Eukaryota</taxon>
        <taxon>Metamonada</taxon>
        <taxon>Diplomonadida</taxon>
        <taxon>Hexamitidae</taxon>
        <taxon>Hexamitinae</taxon>
        <taxon>Hexamita</taxon>
    </lineage>
</organism>
<dbReference type="EMBL" id="CATOUU010000940">
    <property type="protein sequence ID" value="CAI9961405.1"/>
    <property type="molecule type" value="Genomic_DNA"/>
</dbReference>
<accession>A0AA86UK22</accession>
<reference evidence="1" key="1">
    <citation type="submission" date="2023-06" db="EMBL/GenBank/DDBJ databases">
        <authorList>
            <person name="Kurt Z."/>
        </authorList>
    </citation>
    <scope>NUCLEOTIDE SEQUENCE</scope>
</reference>
<name>A0AA86UK22_9EUKA</name>
<evidence type="ECO:0000313" key="2">
    <source>
        <dbReference type="EMBL" id="CAL6069084.1"/>
    </source>
</evidence>
<evidence type="ECO:0000313" key="1">
    <source>
        <dbReference type="EMBL" id="CAI9961405.1"/>
    </source>
</evidence>